<dbReference type="AlphaFoldDB" id="X1F8Q0"/>
<name>X1F8Q0_9ZZZZ</name>
<proteinExistence type="predicted"/>
<organism evidence="1">
    <name type="scientific">marine sediment metagenome</name>
    <dbReference type="NCBI Taxonomy" id="412755"/>
    <lineage>
        <taxon>unclassified sequences</taxon>
        <taxon>metagenomes</taxon>
        <taxon>ecological metagenomes</taxon>
    </lineage>
</organism>
<protein>
    <submittedName>
        <fullName evidence="1">Uncharacterized protein</fullName>
    </submittedName>
</protein>
<dbReference type="EMBL" id="BARU01013830">
    <property type="protein sequence ID" value="GAH41332.1"/>
    <property type="molecule type" value="Genomic_DNA"/>
</dbReference>
<accession>X1F8Q0</accession>
<gene>
    <name evidence="1" type="ORF">S03H2_24745</name>
</gene>
<reference evidence="1" key="1">
    <citation type="journal article" date="2014" name="Front. Microbiol.">
        <title>High frequency of phylogenetically diverse reductive dehalogenase-homologous genes in deep subseafloor sedimentary metagenomes.</title>
        <authorList>
            <person name="Kawai M."/>
            <person name="Futagami T."/>
            <person name="Toyoda A."/>
            <person name="Takaki Y."/>
            <person name="Nishi S."/>
            <person name="Hori S."/>
            <person name="Arai W."/>
            <person name="Tsubouchi T."/>
            <person name="Morono Y."/>
            <person name="Uchiyama I."/>
            <person name="Ito T."/>
            <person name="Fujiyama A."/>
            <person name="Inagaki F."/>
            <person name="Takami H."/>
        </authorList>
    </citation>
    <scope>NUCLEOTIDE SEQUENCE</scope>
    <source>
        <strain evidence="1">Expedition CK06-06</strain>
    </source>
</reference>
<comment type="caution">
    <text evidence="1">The sequence shown here is derived from an EMBL/GenBank/DDBJ whole genome shotgun (WGS) entry which is preliminary data.</text>
</comment>
<evidence type="ECO:0000313" key="1">
    <source>
        <dbReference type="EMBL" id="GAH41332.1"/>
    </source>
</evidence>
<sequence>MAEKWWCERCKKYVAPVDGEFSHPEGVTHSCKICPHCHHMVYPKEEGDVQNV</sequence>